<name>A0A4R2B7M8_9BACI</name>
<keyword evidence="2" id="KW-0238">DNA-binding</keyword>
<dbReference type="Gene3D" id="1.10.10.10">
    <property type="entry name" value="Winged helix-like DNA-binding domain superfamily/Winged helix DNA-binding domain"/>
    <property type="match status" value="1"/>
</dbReference>
<evidence type="ECO:0000256" key="2">
    <source>
        <dbReference type="ARBA" id="ARBA00023125"/>
    </source>
</evidence>
<dbReference type="Pfam" id="PF07729">
    <property type="entry name" value="FCD"/>
    <property type="match status" value="1"/>
</dbReference>
<dbReference type="InterPro" id="IPR011711">
    <property type="entry name" value="GntR_C"/>
</dbReference>
<proteinExistence type="predicted"/>
<evidence type="ECO:0000313" key="5">
    <source>
        <dbReference type="EMBL" id="TCN21414.1"/>
    </source>
</evidence>
<dbReference type="CDD" id="cd07377">
    <property type="entry name" value="WHTH_GntR"/>
    <property type="match status" value="1"/>
</dbReference>
<dbReference type="SUPFAM" id="SSF46785">
    <property type="entry name" value="Winged helix' DNA-binding domain"/>
    <property type="match status" value="1"/>
</dbReference>
<sequence>MKVERITTKKVSDSVVEQIESMIESGAFSIGEKLPSVRELCDMFGVGRSAVRDAITTLKGKGTVTVKQGEGTYICGFDSASLFKSQVMLPSSKDIKELFQVRKMLETGMAEMASLNCTDAMIVEMEEILAKETTRGWGSDYSFHMTIAKASGNEILIQMVEFISSAMKKVLIEFHKQIEEDREMIHTISSQHHCILEAIKARDPKLAGQAMIEHLTMVEELLQNNILENSQLNN</sequence>
<dbReference type="SMART" id="SM00345">
    <property type="entry name" value="HTH_GNTR"/>
    <property type="match status" value="1"/>
</dbReference>
<gene>
    <name evidence="5" type="ORF">EV146_11297</name>
</gene>
<dbReference type="SUPFAM" id="SSF48008">
    <property type="entry name" value="GntR ligand-binding domain-like"/>
    <property type="match status" value="1"/>
</dbReference>
<dbReference type="AlphaFoldDB" id="A0A4R2B7M8"/>
<dbReference type="PRINTS" id="PR00035">
    <property type="entry name" value="HTHGNTR"/>
</dbReference>
<dbReference type="Pfam" id="PF00392">
    <property type="entry name" value="GntR"/>
    <property type="match status" value="1"/>
</dbReference>
<dbReference type="InterPro" id="IPR036388">
    <property type="entry name" value="WH-like_DNA-bd_sf"/>
</dbReference>
<comment type="caution">
    <text evidence="5">The sequence shown here is derived from an EMBL/GenBank/DDBJ whole genome shotgun (WGS) entry which is preliminary data.</text>
</comment>
<dbReference type="RefSeq" id="WP_132010515.1">
    <property type="nucleotide sequence ID" value="NZ_JABUHM010000014.1"/>
</dbReference>
<keyword evidence="6" id="KW-1185">Reference proteome</keyword>
<dbReference type="GO" id="GO:0003677">
    <property type="term" value="F:DNA binding"/>
    <property type="evidence" value="ECO:0007669"/>
    <property type="project" value="UniProtKB-KW"/>
</dbReference>
<evidence type="ECO:0000256" key="1">
    <source>
        <dbReference type="ARBA" id="ARBA00023015"/>
    </source>
</evidence>
<dbReference type="Gene3D" id="1.20.120.530">
    <property type="entry name" value="GntR ligand-binding domain-like"/>
    <property type="match status" value="1"/>
</dbReference>
<evidence type="ECO:0000313" key="6">
    <source>
        <dbReference type="Proteomes" id="UP000295689"/>
    </source>
</evidence>
<keyword evidence="3" id="KW-0804">Transcription</keyword>
<dbReference type="GO" id="GO:0003700">
    <property type="term" value="F:DNA-binding transcription factor activity"/>
    <property type="evidence" value="ECO:0007669"/>
    <property type="project" value="InterPro"/>
</dbReference>
<dbReference type="InterPro" id="IPR036390">
    <property type="entry name" value="WH_DNA-bd_sf"/>
</dbReference>
<dbReference type="SMART" id="SM00895">
    <property type="entry name" value="FCD"/>
    <property type="match status" value="1"/>
</dbReference>
<accession>A0A4R2B7M8</accession>
<dbReference type="InterPro" id="IPR008920">
    <property type="entry name" value="TF_FadR/GntR_C"/>
</dbReference>
<keyword evidence="1" id="KW-0805">Transcription regulation</keyword>
<dbReference type="InterPro" id="IPR000524">
    <property type="entry name" value="Tscrpt_reg_HTH_GntR"/>
</dbReference>
<evidence type="ECO:0000256" key="3">
    <source>
        <dbReference type="ARBA" id="ARBA00023163"/>
    </source>
</evidence>
<reference evidence="5 6" key="1">
    <citation type="journal article" date="2015" name="Stand. Genomic Sci.">
        <title>Genomic Encyclopedia of Bacterial and Archaeal Type Strains, Phase III: the genomes of soil and plant-associated and newly described type strains.</title>
        <authorList>
            <person name="Whitman W.B."/>
            <person name="Woyke T."/>
            <person name="Klenk H.P."/>
            <person name="Zhou Y."/>
            <person name="Lilburn T.G."/>
            <person name="Beck B.J."/>
            <person name="De Vos P."/>
            <person name="Vandamme P."/>
            <person name="Eisen J.A."/>
            <person name="Garrity G."/>
            <person name="Hugenholtz P."/>
            <person name="Kyrpides N.C."/>
        </authorList>
    </citation>
    <scope>NUCLEOTIDE SEQUENCE [LARGE SCALE GENOMIC DNA]</scope>
    <source>
        <strain evidence="5 6">CV53</strain>
    </source>
</reference>
<feature type="domain" description="HTH gntR-type" evidence="4">
    <location>
        <begin position="9"/>
        <end position="77"/>
    </location>
</feature>
<dbReference type="Proteomes" id="UP000295689">
    <property type="component" value="Unassembled WGS sequence"/>
</dbReference>
<dbReference type="PROSITE" id="PS50949">
    <property type="entry name" value="HTH_GNTR"/>
    <property type="match status" value="1"/>
</dbReference>
<dbReference type="PANTHER" id="PTHR43537">
    <property type="entry name" value="TRANSCRIPTIONAL REGULATOR, GNTR FAMILY"/>
    <property type="match status" value="1"/>
</dbReference>
<protein>
    <submittedName>
        <fullName evidence="5">GntR family transcriptional repressor for pyruvate dehydrogenase complex</fullName>
    </submittedName>
</protein>
<evidence type="ECO:0000259" key="4">
    <source>
        <dbReference type="PROSITE" id="PS50949"/>
    </source>
</evidence>
<dbReference type="PANTHER" id="PTHR43537:SF5">
    <property type="entry name" value="UXU OPERON TRANSCRIPTIONAL REGULATOR"/>
    <property type="match status" value="1"/>
</dbReference>
<dbReference type="EMBL" id="SLVV01000012">
    <property type="protein sequence ID" value="TCN21414.1"/>
    <property type="molecule type" value="Genomic_DNA"/>
</dbReference>
<keyword evidence="5" id="KW-0670">Pyruvate</keyword>
<organism evidence="5 6">
    <name type="scientific">Mesobacillus foraminis</name>
    <dbReference type="NCBI Taxonomy" id="279826"/>
    <lineage>
        <taxon>Bacteria</taxon>
        <taxon>Bacillati</taxon>
        <taxon>Bacillota</taxon>
        <taxon>Bacilli</taxon>
        <taxon>Bacillales</taxon>
        <taxon>Bacillaceae</taxon>
        <taxon>Mesobacillus</taxon>
    </lineage>
</organism>